<dbReference type="EMBL" id="JAUPFM010000005">
    <property type="protein sequence ID" value="KAK2850817.1"/>
    <property type="molecule type" value="Genomic_DNA"/>
</dbReference>
<accession>A0AA88N8P5</accession>
<evidence type="ECO:0000313" key="2">
    <source>
        <dbReference type="Proteomes" id="UP001187415"/>
    </source>
</evidence>
<sequence length="86" mass="9279">MNPLLPFYCDSSQQLASVSHHPSHQEVELCSQCAGRSWAFPIPPPFKLGSTCNLLQTKGGRVGSAVLRVIKLQTIAQGESQISKGD</sequence>
<proteinExistence type="predicted"/>
<protein>
    <submittedName>
        <fullName evidence="1">Uncharacterized protein</fullName>
    </submittedName>
</protein>
<comment type="caution">
    <text evidence="1">The sequence shown here is derived from an EMBL/GenBank/DDBJ whole genome shotgun (WGS) entry which is preliminary data.</text>
</comment>
<reference evidence="1" key="1">
    <citation type="submission" date="2023-07" db="EMBL/GenBank/DDBJ databases">
        <title>Chromosome-level Genome Assembly of Striped Snakehead (Channa striata).</title>
        <authorList>
            <person name="Liu H."/>
        </authorList>
    </citation>
    <scope>NUCLEOTIDE SEQUENCE</scope>
    <source>
        <strain evidence="1">Gz</strain>
        <tissue evidence="1">Muscle</tissue>
    </source>
</reference>
<evidence type="ECO:0000313" key="1">
    <source>
        <dbReference type="EMBL" id="KAK2850817.1"/>
    </source>
</evidence>
<gene>
    <name evidence="1" type="ORF">Q5P01_007093</name>
</gene>
<name>A0AA88N8P5_CHASR</name>
<organism evidence="1 2">
    <name type="scientific">Channa striata</name>
    <name type="common">Snakehead murrel</name>
    <name type="synonym">Ophicephalus striatus</name>
    <dbReference type="NCBI Taxonomy" id="64152"/>
    <lineage>
        <taxon>Eukaryota</taxon>
        <taxon>Metazoa</taxon>
        <taxon>Chordata</taxon>
        <taxon>Craniata</taxon>
        <taxon>Vertebrata</taxon>
        <taxon>Euteleostomi</taxon>
        <taxon>Actinopterygii</taxon>
        <taxon>Neopterygii</taxon>
        <taxon>Teleostei</taxon>
        <taxon>Neoteleostei</taxon>
        <taxon>Acanthomorphata</taxon>
        <taxon>Anabantaria</taxon>
        <taxon>Anabantiformes</taxon>
        <taxon>Channoidei</taxon>
        <taxon>Channidae</taxon>
        <taxon>Channa</taxon>
    </lineage>
</organism>
<dbReference type="Proteomes" id="UP001187415">
    <property type="component" value="Unassembled WGS sequence"/>
</dbReference>
<keyword evidence="2" id="KW-1185">Reference proteome</keyword>
<dbReference type="AlphaFoldDB" id="A0AA88N8P5"/>